<evidence type="ECO:0000256" key="3">
    <source>
        <dbReference type="ARBA" id="ARBA00023136"/>
    </source>
</evidence>
<proteinExistence type="inferred from homology"/>
<evidence type="ECO:0000313" key="13">
    <source>
        <dbReference type="Proteomes" id="UP000295830"/>
    </source>
</evidence>
<comment type="caution">
    <text evidence="12">The sequence shown here is derived from an EMBL/GenBank/DDBJ whole genome shotgun (WGS) entry which is preliminary data.</text>
</comment>
<dbReference type="SUPFAM" id="SSF103088">
    <property type="entry name" value="OmpA-like"/>
    <property type="match status" value="1"/>
</dbReference>
<dbReference type="InterPro" id="IPR006690">
    <property type="entry name" value="OMPA-like_CS"/>
</dbReference>
<keyword evidence="4 8" id="KW-0564">Palmitate</keyword>
<dbReference type="GO" id="GO:0051301">
    <property type="term" value="P:cell division"/>
    <property type="evidence" value="ECO:0007669"/>
    <property type="project" value="UniProtKB-UniRule"/>
</dbReference>
<evidence type="ECO:0000256" key="9">
    <source>
        <dbReference type="SAM" id="MobiDB-lite"/>
    </source>
</evidence>
<gene>
    <name evidence="8" type="primary">pal</name>
    <name evidence="12" type="ORF">DES49_0768</name>
</gene>
<dbReference type="InterPro" id="IPR050330">
    <property type="entry name" value="Bact_OuterMem_StrucFunc"/>
</dbReference>
<feature type="region of interest" description="Disordered" evidence="9">
    <location>
        <begin position="25"/>
        <end position="82"/>
    </location>
</feature>
<evidence type="ECO:0000256" key="7">
    <source>
        <dbReference type="ARBA" id="ARBA00023306"/>
    </source>
</evidence>
<dbReference type="GO" id="GO:0009279">
    <property type="term" value="C:cell outer membrane"/>
    <property type="evidence" value="ECO:0007669"/>
    <property type="project" value="UniProtKB-SubCell"/>
</dbReference>
<comment type="subcellular location">
    <subcellularLocation>
        <location evidence="8">Cell outer membrane</location>
        <topology evidence="8">Lipid-anchor</topology>
    </subcellularLocation>
</comment>
<dbReference type="Proteomes" id="UP000295830">
    <property type="component" value="Unassembled WGS sequence"/>
</dbReference>
<protein>
    <recommendedName>
        <fullName evidence="8">Peptidoglycan-associated lipoprotein</fullName>
        <shortName evidence="8">PAL</shortName>
    </recommendedName>
</protein>
<evidence type="ECO:0000256" key="10">
    <source>
        <dbReference type="SAM" id="SignalP"/>
    </source>
</evidence>
<dbReference type="Pfam" id="PF00691">
    <property type="entry name" value="OmpA"/>
    <property type="match status" value="1"/>
</dbReference>
<dbReference type="Gene3D" id="3.30.1330.60">
    <property type="entry name" value="OmpA-like domain"/>
    <property type="match status" value="1"/>
</dbReference>
<feature type="region of interest" description="Disordered" evidence="9">
    <location>
        <begin position="163"/>
        <end position="193"/>
    </location>
</feature>
<dbReference type="PANTHER" id="PTHR30329">
    <property type="entry name" value="STATOR ELEMENT OF FLAGELLAR MOTOR COMPLEX"/>
    <property type="match status" value="1"/>
</dbReference>
<dbReference type="CDD" id="cd07185">
    <property type="entry name" value="OmpA_C-like"/>
    <property type="match status" value="1"/>
</dbReference>
<dbReference type="OrthoDB" id="9809164at2"/>
<dbReference type="InterPro" id="IPR006665">
    <property type="entry name" value="OmpA-like"/>
</dbReference>
<dbReference type="InterPro" id="IPR006664">
    <property type="entry name" value="OMP_bac"/>
</dbReference>
<evidence type="ECO:0000256" key="2">
    <source>
        <dbReference type="ARBA" id="ARBA00022729"/>
    </source>
</evidence>
<feature type="domain" description="OmpA-like" evidence="11">
    <location>
        <begin position="79"/>
        <end position="193"/>
    </location>
</feature>
<evidence type="ECO:0000256" key="6">
    <source>
        <dbReference type="ARBA" id="ARBA00023288"/>
    </source>
</evidence>
<keyword evidence="5 8" id="KW-0998">Cell outer membrane</keyword>
<reference evidence="12 13" key="1">
    <citation type="submission" date="2019-03" db="EMBL/GenBank/DDBJ databases">
        <title>Genomic Encyclopedia of Type Strains, Phase IV (KMG-IV): sequencing the most valuable type-strain genomes for metagenomic binning, comparative biology and taxonomic classification.</title>
        <authorList>
            <person name="Goeker M."/>
        </authorList>
    </citation>
    <scope>NUCLEOTIDE SEQUENCE [LARGE SCALE GENOMIC DNA]</scope>
    <source>
        <strain evidence="12 13">DSM 15505</strain>
    </source>
</reference>
<keyword evidence="7 8" id="KW-0131">Cell cycle</keyword>
<comment type="similarity">
    <text evidence="8">Belongs to the Pal lipoprotein family.</text>
</comment>
<dbReference type="PANTHER" id="PTHR30329:SF21">
    <property type="entry name" value="LIPOPROTEIN YIAD-RELATED"/>
    <property type="match status" value="1"/>
</dbReference>
<dbReference type="InterPro" id="IPR039001">
    <property type="entry name" value="Pal"/>
</dbReference>
<keyword evidence="3 8" id="KW-0472">Membrane</keyword>
<keyword evidence="1 8" id="KW-0132">Cell division</keyword>
<evidence type="ECO:0000256" key="5">
    <source>
        <dbReference type="ARBA" id="ARBA00023237"/>
    </source>
</evidence>
<evidence type="ECO:0000256" key="8">
    <source>
        <dbReference type="HAMAP-Rule" id="MF_02204"/>
    </source>
</evidence>
<dbReference type="HAMAP" id="MF_02204">
    <property type="entry name" value="Pal"/>
    <property type="match status" value="1"/>
</dbReference>
<feature type="signal peptide" evidence="10">
    <location>
        <begin position="1"/>
        <end position="24"/>
    </location>
</feature>
<dbReference type="RefSeq" id="WP_133735072.1">
    <property type="nucleotide sequence ID" value="NZ_SOAX01000002.1"/>
</dbReference>
<feature type="compositionally biased region" description="Basic and acidic residues" evidence="9">
    <location>
        <begin position="68"/>
        <end position="81"/>
    </location>
</feature>
<keyword evidence="13" id="KW-1185">Reference proteome</keyword>
<comment type="function">
    <text evidence="8">Part of the Tol-Pal system, which plays a role in outer membrane invagination during cell division and is important for maintaining outer membrane integrity.</text>
</comment>
<sequence>MIDLLKNRVLILGLSLVVLGGCSATDTQPDEPADDQTMTEESTSETQSDSEAYSAEDGDGVSSEDMSAEERADQMRQEAEQKAMQAANTIYFDFDSADVRRESRSILEAHAAYLAADDSASVVLEGHTDERGSGEYNMALGERRAQSVARFLKVNDVSEDQIETVSYGEEKPAVDESNEDAWAQNRRVEINYE</sequence>
<feature type="compositionally biased region" description="Low complexity" evidence="9">
    <location>
        <begin position="39"/>
        <end position="51"/>
    </location>
</feature>
<comment type="subunit">
    <text evidence="8">The Tol-Pal system is composed of five core proteins: the inner membrane proteins TolA, TolQ and TolR, the periplasmic protein TolB and the outer membrane protein Pal. They form a network linking the inner and outer membranes and the peptidoglycan layer.</text>
</comment>
<dbReference type="PROSITE" id="PS51257">
    <property type="entry name" value="PROKAR_LIPOPROTEIN"/>
    <property type="match status" value="1"/>
</dbReference>
<keyword evidence="2 8" id="KW-0732">Signal</keyword>
<evidence type="ECO:0000259" key="11">
    <source>
        <dbReference type="PROSITE" id="PS51123"/>
    </source>
</evidence>
<feature type="chain" id="PRO_5020529887" description="Peptidoglycan-associated lipoprotein" evidence="10">
    <location>
        <begin position="25"/>
        <end position="193"/>
    </location>
</feature>
<evidence type="ECO:0000256" key="4">
    <source>
        <dbReference type="ARBA" id="ARBA00023139"/>
    </source>
</evidence>
<feature type="compositionally biased region" description="Acidic residues" evidence="9">
    <location>
        <begin position="28"/>
        <end position="38"/>
    </location>
</feature>
<dbReference type="InterPro" id="IPR036737">
    <property type="entry name" value="OmpA-like_sf"/>
</dbReference>
<name>A0A4R7JYE2_9GAMM</name>
<dbReference type="PROSITE" id="PS01068">
    <property type="entry name" value="OMPA_1"/>
    <property type="match status" value="1"/>
</dbReference>
<evidence type="ECO:0000313" key="12">
    <source>
        <dbReference type="EMBL" id="TDT42964.1"/>
    </source>
</evidence>
<dbReference type="AlphaFoldDB" id="A0A4R7JYE2"/>
<dbReference type="PROSITE" id="PS51123">
    <property type="entry name" value="OMPA_2"/>
    <property type="match status" value="1"/>
</dbReference>
<dbReference type="PRINTS" id="PR01021">
    <property type="entry name" value="OMPADOMAIN"/>
</dbReference>
<accession>A0A4R7JYE2</accession>
<keyword evidence="6 8" id="KW-0449">Lipoprotein</keyword>
<dbReference type="EMBL" id="SOAX01000002">
    <property type="protein sequence ID" value="TDT42964.1"/>
    <property type="molecule type" value="Genomic_DNA"/>
</dbReference>
<dbReference type="NCBIfam" id="TIGR02802">
    <property type="entry name" value="Pal_lipo"/>
    <property type="match status" value="1"/>
</dbReference>
<dbReference type="InterPro" id="IPR014169">
    <property type="entry name" value="Pal_lipo_C"/>
</dbReference>
<organism evidence="12 13">
    <name type="scientific">Halospina denitrificans</name>
    <dbReference type="NCBI Taxonomy" id="332522"/>
    <lineage>
        <taxon>Bacteria</taxon>
        <taxon>Pseudomonadati</taxon>
        <taxon>Pseudomonadota</taxon>
        <taxon>Gammaproteobacteria</taxon>
        <taxon>Halospina</taxon>
    </lineage>
</organism>
<evidence type="ECO:0000256" key="1">
    <source>
        <dbReference type="ARBA" id="ARBA00022618"/>
    </source>
</evidence>